<dbReference type="Proteomes" id="UP000267821">
    <property type="component" value="Unassembled WGS sequence"/>
</dbReference>
<dbReference type="AlphaFoldDB" id="A0A3N4M0F4"/>
<feature type="chain" id="PRO_5018194642" description="Secreted protein" evidence="1">
    <location>
        <begin position="24"/>
        <end position="61"/>
    </location>
</feature>
<organism evidence="2 3">
    <name type="scientific">Terfezia boudieri ATCC MYA-4762</name>
    <dbReference type="NCBI Taxonomy" id="1051890"/>
    <lineage>
        <taxon>Eukaryota</taxon>
        <taxon>Fungi</taxon>
        <taxon>Dikarya</taxon>
        <taxon>Ascomycota</taxon>
        <taxon>Pezizomycotina</taxon>
        <taxon>Pezizomycetes</taxon>
        <taxon>Pezizales</taxon>
        <taxon>Pezizaceae</taxon>
        <taxon>Terfezia</taxon>
    </lineage>
</organism>
<evidence type="ECO:0000313" key="2">
    <source>
        <dbReference type="EMBL" id="RPB26411.1"/>
    </source>
</evidence>
<dbReference type="InParanoid" id="A0A3N4M0F4"/>
<reference evidence="2 3" key="1">
    <citation type="journal article" date="2018" name="Nat. Ecol. Evol.">
        <title>Pezizomycetes genomes reveal the molecular basis of ectomycorrhizal truffle lifestyle.</title>
        <authorList>
            <person name="Murat C."/>
            <person name="Payen T."/>
            <person name="Noel B."/>
            <person name="Kuo A."/>
            <person name="Morin E."/>
            <person name="Chen J."/>
            <person name="Kohler A."/>
            <person name="Krizsan K."/>
            <person name="Balestrini R."/>
            <person name="Da Silva C."/>
            <person name="Montanini B."/>
            <person name="Hainaut M."/>
            <person name="Levati E."/>
            <person name="Barry K.W."/>
            <person name="Belfiori B."/>
            <person name="Cichocki N."/>
            <person name="Clum A."/>
            <person name="Dockter R.B."/>
            <person name="Fauchery L."/>
            <person name="Guy J."/>
            <person name="Iotti M."/>
            <person name="Le Tacon F."/>
            <person name="Lindquist E.A."/>
            <person name="Lipzen A."/>
            <person name="Malagnac F."/>
            <person name="Mello A."/>
            <person name="Molinier V."/>
            <person name="Miyauchi S."/>
            <person name="Poulain J."/>
            <person name="Riccioni C."/>
            <person name="Rubini A."/>
            <person name="Sitrit Y."/>
            <person name="Splivallo R."/>
            <person name="Traeger S."/>
            <person name="Wang M."/>
            <person name="Zifcakova L."/>
            <person name="Wipf D."/>
            <person name="Zambonelli A."/>
            <person name="Paolocci F."/>
            <person name="Nowrousian M."/>
            <person name="Ottonello S."/>
            <person name="Baldrian P."/>
            <person name="Spatafora J.W."/>
            <person name="Henrissat B."/>
            <person name="Nagy L.G."/>
            <person name="Aury J.M."/>
            <person name="Wincker P."/>
            <person name="Grigoriev I.V."/>
            <person name="Bonfante P."/>
            <person name="Martin F.M."/>
        </authorList>
    </citation>
    <scope>NUCLEOTIDE SEQUENCE [LARGE SCALE GENOMIC DNA]</scope>
    <source>
        <strain evidence="2 3">ATCC MYA-4762</strain>
    </source>
</reference>
<gene>
    <name evidence="2" type="ORF">L211DRAFT_835264</name>
</gene>
<name>A0A3N4M0F4_9PEZI</name>
<accession>A0A3N4M0F4</accession>
<sequence length="61" mass="7223">MLGMRVLGMLRCWVMLLRVVCWAHPVEVDYVPKCVLRMLGMRVLGMLRCWVMLLRMVVPVY</sequence>
<evidence type="ECO:0000313" key="3">
    <source>
        <dbReference type="Proteomes" id="UP000267821"/>
    </source>
</evidence>
<proteinExistence type="predicted"/>
<feature type="signal peptide" evidence="1">
    <location>
        <begin position="1"/>
        <end position="23"/>
    </location>
</feature>
<evidence type="ECO:0008006" key="4">
    <source>
        <dbReference type="Google" id="ProtNLM"/>
    </source>
</evidence>
<dbReference type="EMBL" id="ML121534">
    <property type="protein sequence ID" value="RPB26411.1"/>
    <property type="molecule type" value="Genomic_DNA"/>
</dbReference>
<protein>
    <recommendedName>
        <fullName evidence="4">Secreted protein</fullName>
    </recommendedName>
</protein>
<evidence type="ECO:0000256" key="1">
    <source>
        <dbReference type="SAM" id="SignalP"/>
    </source>
</evidence>
<keyword evidence="1" id="KW-0732">Signal</keyword>
<keyword evidence="3" id="KW-1185">Reference proteome</keyword>